<evidence type="ECO:0000259" key="3">
    <source>
        <dbReference type="Pfam" id="PF24808"/>
    </source>
</evidence>
<feature type="signal peptide" evidence="2">
    <location>
        <begin position="1"/>
        <end position="18"/>
    </location>
</feature>
<dbReference type="PANTHER" id="PTHR38118">
    <property type="entry name" value="ANCHORED CELL WALL PROTEIN 11-RELATED"/>
    <property type="match status" value="1"/>
</dbReference>
<dbReference type="RefSeq" id="XP_023625126.1">
    <property type="nucleotide sequence ID" value="XM_023769358.1"/>
</dbReference>
<dbReference type="InterPro" id="IPR056124">
    <property type="entry name" value="DUF7707"/>
</dbReference>
<proteinExistence type="predicted"/>
<feature type="compositionally biased region" description="Low complexity" evidence="1">
    <location>
        <begin position="141"/>
        <end position="183"/>
    </location>
</feature>
<keyword evidence="2" id="KW-0732">Signal</keyword>
<evidence type="ECO:0000256" key="1">
    <source>
        <dbReference type="SAM" id="MobiDB-lite"/>
    </source>
</evidence>
<gene>
    <name evidence="4" type="ORF">RCC_04081</name>
</gene>
<evidence type="ECO:0000256" key="2">
    <source>
        <dbReference type="SAM" id="SignalP"/>
    </source>
</evidence>
<dbReference type="EMBL" id="FJUY01000005">
    <property type="protein sequence ID" value="CZT18236.1"/>
    <property type="molecule type" value="Genomic_DNA"/>
</dbReference>
<dbReference type="GeneID" id="35599260"/>
<sequence>MFPSALIAVTALVAVASAQNTTVEPTGNTTYFYGDDGALQIDPNVVDSSLRSAWCTGQQNNCPKVCGGQVAAGGNKCEDTTLDWTCTCSDGSTPNITDYAEMIPSYVCERWIDLCVMAHPDQRTPQQECRSITCGEKNASEADAGSSSSSSSAPASSQTPSSTSGSGSASESSPTSSSTPSDTGAAAALNVAQAYGSSIFAAGLLGIFGLAL</sequence>
<accession>A0A2D3V3W9</accession>
<evidence type="ECO:0000313" key="4">
    <source>
        <dbReference type="EMBL" id="CZT18236.1"/>
    </source>
</evidence>
<keyword evidence="5" id="KW-1185">Reference proteome</keyword>
<dbReference type="Proteomes" id="UP000225277">
    <property type="component" value="Unassembled WGS sequence"/>
</dbReference>
<protein>
    <recommendedName>
        <fullName evidence="3">DUF7707 domain-containing protein</fullName>
    </recommendedName>
</protein>
<feature type="domain" description="DUF7707" evidence="3">
    <location>
        <begin position="40"/>
        <end position="138"/>
    </location>
</feature>
<dbReference type="AlphaFoldDB" id="A0A2D3V3W9"/>
<reference evidence="4 5" key="1">
    <citation type="submission" date="2016-03" db="EMBL/GenBank/DDBJ databases">
        <authorList>
            <person name="Ploux O."/>
        </authorList>
    </citation>
    <scope>NUCLEOTIDE SEQUENCE [LARGE SCALE GENOMIC DNA]</scope>
    <source>
        <strain evidence="4 5">URUG2</strain>
    </source>
</reference>
<dbReference type="OrthoDB" id="2121879at2759"/>
<evidence type="ECO:0000313" key="5">
    <source>
        <dbReference type="Proteomes" id="UP000225277"/>
    </source>
</evidence>
<feature type="chain" id="PRO_5013770365" description="DUF7707 domain-containing protein" evidence="2">
    <location>
        <begin position="19"/>
        <end position="212"/>
    </location>
</feature>
<dbReference type="PANTHER" id="PTHR38118:SF3">
    <property type="entry name" value="ANCHORED CELL WALL PROTEIN 11"/>
    <property type="match status" value="1"/>
</dbReference>
<dbReference type="Pfam" id="PF24808">
    <property type="entry name" value="DUF7707"/>
    <property type="match status" value="1"/>
</dbReference>
<feature type="region of interest" description="Disordered" evidence="1">
    <location>
        <begin position="140"/>
        <end position="183"/>
    </location>
</feature>
<organism evidence="4 5">
    <name type="scientific">Ramularia collo-cygni</name>
    <dbReference type="NCBI Taxonomy" id="112498"/>
    <lineage>
        <taxon>Eukaryota</taxon>
        <taxon>Fungi</taxon>
        <taxon>Dikarya</taxon>
        <taxon>Ascomycota</taxon>
        <taxon>Pezizomycotina</taxon>
        <taxon>Dothideomycetes</taxon>
        <taxon>Dothideomycetidae</taxon>
        <taxon>Mycosphaerellales</taxon>
        <taxon>Mycosphaerellaceae</taxon>
        <taxon>Ramularia</taxon>
    </lineage>
</organism>
<name>A0A2D3V3W9_9PEZI</name>